<keyword evidence="2" id="KW-0808">Transferase</keyword>
<proteinExistence type="predicted"/>
<organism evidence="6 7">
    <name type="scientific">Agromyces neolithicus</name>
    <dbReference type="NCBI Taxonomy" id="269420"/>
    <lineage>
        <taxon>Bacteria</taxon>
        <taxon>Bacillati</taxon>
        <taxon>Actinomycetota</taxon>
        <taxon>Actinomycetes</taxon>
        <taxon>Micrococcales</taxon>
        <taxon>Microbacteriaceae</taxon>
        <taxon>Agromyces</taxon>
    </lineage>
</organism>
<dbReference type="InterPro" id="IPR041698">
    <property type="entry name" value="Methyltransf_25"/>
</dbReference>
<evidence type="ECO:0000313" key="6">
    <source>
        <dbReference type="EMBL" id="GAA1821660.1"/>
    </source>
</evidence>
<dbReference type="EMBL" id="BAAANJ010000033">
    <property type="protein sequence ID" value="GAA1821660.1"/>
    <property type="molecule type" value="Genomic_DNA"/>
</dbReference>
<evidence type="ECO:0000259" key="4">
    <source>
        <dbReference type="Pfam" id="PF13649"/>
    </source>
</evidence>
<protein>
    <submittedName>
        <fullName evidence="6">N-6 DNA methylase</fullName>
    </submittedName>
</protein>
<feature type="domain" description="Type II methyltransferase M.Eco57I C-terminal" evidence="5">
    <location>
        <begin position="341"/>
        <end position="535"/>
    </location>
</feature>
<dbReference type="SUPFAM" id="SSF53335">
    <property type="entry name" value="S-adenosyl-L-methionine-dependent methyltransferases"/>
    <property type="match status" value="1"/>
</dbReference>
<dbReference type="CDD" id="cd02440">
    <property type="entry name" value="AdoMet_MTases"/>
    <property type="match status" value="1"/>
</dbReference>
<dbReference type="InterPro" id="IPR050953">
    <property type="entry name" value="N4_N6_ade-DNA_methylase"/>
</dbReference>
<dbReference type="Gene3D" id="3.40.50.150">
    <property type="entry name" value="Vaccinia Virus protein VP39"/>
    <property type="match status" value="1"/>
</dbReference>
<dbReference type="InterPro" id="IPR054520">
    <property type="entry name" value="M_Eco57I_C"/>
</dbReference>
<keyword evidence="7" id="KW-1185">Reference proteome</keyword>
<dbReference type="Pfam" id="PF13649">
    <property type="entry name" value="Methyltransf_25"/>
    <property type="match status" value="1"/>
</dbReference>
<dbReference type="GO" id="GO:0032259">
    <property type="term" value="P:methylation"/>
    <property type="evidence" value="ECO:0007669"/>
    <property type="project" value="UniProtKB-KW"/>
</dbReference>
<evidence type="ECO:0000259" key="5">
    <source>
        <dbReference type="Pfam" id="PF22837"/>
    </source>
</evidence>
<keyword evidence="1 6" id="KW-0489">Methyltransferase</keyword>
<dbReference type="Pfam" id="PF22837">
    <property type="entry name" value="M_Eco57I_C"/>
    <property type="match status" value="1"/>
</dbReference>
<dbReference type="PANTHER" id="PTHR33841:SF5">
    <property type="entry name" value="DNA METHYLASE (MODIFICATION METHYLASE) (METHYLTRANSFERASE)-RELATED"/>
    <property type="match status" value="1"/>
</dbReference>
<dbReference type="InterPro" id="IPR029063">
    <property type="entry name" value="SAM-dependent_MTases_sf"/>
</dbReference>
<sequence length="548" mass="58690">MSHNEEVTAPLSDQIVRLAVALGAAEAGGPLSAEESELIERAVTSSPVPLKSEVVAAASSLRSGGDPLGAMFYDLRDAAERRGSGTVYTPDAIVRPMVEWTLAQQPARVVDAGCGSGRYTAAILKHDPHLAVVAIDLDPLATVMTRAAVAVLGAGDTTRVIQGDFTRARLPKVDGSTAFVGNPPYLRHHQIPAKTKAWAQLAAGSLGLKISGLAGLHALFFLATGLLGQKGDTGCYVTSSEWLDVNYGSIVRGLLTGPLGGEHIHILSPEVEAFEGTQTTATITTFRIGEPVAGIGFRSVSSVAEIRDLTAPPNPVAHARLVETSRWSTFVRTRTQVPADHVELGEIMRVHRGAVTGANAVWVTSDGAGLPESALRPAVTKAFELFAAGQELLDDSSLRRVIDLPTDLESAFESRELRRVKRFLTEARKLDVHKGYVARTRKAWWSVGLREPAPILATYMARRPPAFVINRVKARHINIAHGLYPRQELPEGALRALAHSLSTGVSLSQGRTYSGGLTKFEPREMERLPVPDLATLMSYAGNSPTLDD</sequence>
<name>A0ABN2MD82_9MICO</name>
<reference evidence="6 7" key="1">
    <citation type="journal article" date="2019" name="Int. J. Syst. Evol. Microbiol.">
        <title>The Global Catalogue of Microorganisms (GCM) 10K type strain sequencing project: providing services to taxonomists for standard genome sequencing and annotation.</title>
        <authorList>
            <consortium name="The Broad Institute Genomics Platform"/>
            <consortium name="The Broad Institute Genome Sequencing Center for Infectious Disease"/>
            <person name="Wu L."/>
            <person name="Ma J."/>
        </authorList>
    </citation>
    <scope>NUCLEOTIDE SEQUENCE [LARGE SCALE GENOMIC DNA]</scope>
    <source>
        <strain evidence="6 7">JCM 14322</strain>
    </source>
</reference>
<evidence type="ECO:0000256" key="3">
    <source>
        <dbReference type="ARBA" id="ARBA00022691"/>
    </source>
</evidence>
<evidence type="ECO:0000256" key="1">
    <source>
        <dbReference type="ARBA" id="ARBA00022603"/>
    </source>
</evidence>
<evidence type="ECO:0000313" key="7">
    <source>
        <dbReference type="Proteomes" id="UP001500002"/>
    </source>
</evidence>
<keyword evidence="3" id="KW-0949">S-adenosyl-L-methionine</keyword>
<dbReference type="PRINTS" id="PR00507">
    <property type="entry name" value="N12N6MTFRASE"/>
</dbReference>
<dbReference type="GO" id="GO:0008168">
    <property type="term" value="F:methyltransferase activity"/>
    <property type="evidence" value="ECO:0007669"/>
    <property type="project" value="UniProtKB-KW"/>
</dbReference>
<gene>
    <name evidence="6" type="ORF">GCM10009749_35410</name>
</gene>
<dbReference type="Proteomes" id="UP001500002">
    <property type="component" value="Unassembled WGS sequence"/>
</dbReference>
<feature type="domain" description="Methyltransferase" evidence="4">
    <location>
        <begin position="109"/>
        <end position="198"/>
    </location>
</feature>
<evidence type="ECO:0000256" key="2">
    <source>
        <dbReference type="ARBA" id="ARBA00022679"/>
    </source>
</evidence>
<accession>A0ABN2MD82</accession>
<dbReference type="PANTHER" id="PTHR33841">
    <property type="entry name" value="DNA METHYLTRANSFERASE YEEA-RELATED"/>
    <property type="match status" value="1"/>
</dbReference>
<comment type="caution">
    <text evidence="6">The sequence shown here is derived from an EMBL/GenBank/DDBJ whole genome shotgun (WGS) entry which is preliminary data.</text>
</comment>